<evidence type="ECO:0000313" key="2">
    <source>
        <dbReference type="Proteomes" id="UP000034164"/>
    </source>
</evidence>
<accession>A0A0G2I2U6</accession>
<protein>
    <submittedName>
        <fullName evidence="1">Uncharacterized protein</fullName>
    </submittedName>
</protein>
<dbReference type="VEuPathDB" id="FungiDB:EMCG_09380"/>
<dbReference type="EMBL" id="LCZI01000752">
    <property type="protein sequence ID" value="KKZ64708.1"/>
    <property type="molecule type" value="Genomic_DNA"/>
</dbReference>
<gene>
    <name evidence="1" type="ORF">EMCG_09380</name>
</gene>
<proteinExistence type="predicted"/>
<dbReference type="AlphaFoldDB" id="A0A0G2I2U6"/>
<dbReference type="Proteomes" id="UP000034164">
    <property type="component" value="Unassembled WGS sequence"/>
</dbReference>
<evidence type="ECO:0000313" key="1">
    <source>
        <dbReference type="EMBL" id="KKZ64708.1"/>
    </source>
</evidence>
<sequence>MPQTYSQQILSAAIVDEHVLACRKVDQNLIDLSMTKGSVKAIIIVPMTTGPIRFSITSQSEVPLYLIPFPTLTETSMHHSMAPRKQRTHQRI</sequence>
<name>A0A0G2I2U6_9EURO</name>
<reference evidence="2" key="1">
    <citation type="journal article" date="2015" name="PLoS Genet.">
        <title>The dynamic genome and transcriptome of the human fungal pathogen Blastomyces and close relative Emmonsia.</title>
        <authorList>
            <person name="Munoz J.F."/>
            <person name="Gauthier G.M."/>
            <person name="Desjardins C.A."/>
            <person name="Gallo J.E."/>
            <person name="Holder J."/>
            <person name="Sullivan T.D."/>
            <person name="Marty A.J."/>
            <person name="Carmen J.C."/>
            <person name="Chen Z."/>
            <person name="Ding L."/>
            <person name="Gujja S."/>
            <person name="Magrini V."/>
            <person name="Misas E."/>
            <person name="Mitreva M."/>
            <person name="Priest M."/>
            <person name="Saif S."/>
            <person name="Whiston E.A."/>
            <person name="Young S."/>
            <person name="Zeng Q."/>
            <person name="Goldman W.E."/>
            <person name="Mardis E.R."/>
            <person name="Taylor J.W."/>
            <person name="McEwen J.G."/>
            <person name="Clay O.K."/>
            <person name="Klein B.S."/>
            <person name="Cuomo C.A."/>
        </authorList>
    </citation>
    <scope>NUCLEOTIDE SEQUENCE [LARGE SCALE GENOMIC DNA]</scope>
    <source>
        <strain evidence="2">UAMH 3008</strain>
    </source>
</reference>
<comment type="caution">
    <text evidence="1">The sequence shown here is derived from an EMBL/GenBank/DDBJ whole genome shotgun (WGS) entry which is preliminary data.</text>
</comment>
<organism evidence="1 2">
    <name type="scientific">[Emmonsia] crescens</name>
    <dbReference type="NCBI Taxonomy" id="73230"/>
    <lineage>
        <taxon>Eukaryota</taxon>
        <taxon>Fungi</taxon>
        <taxon>Dikarya</taxon>
        <taxon>Ascomycota</taxon>
        <taxon>Pezizomycotina</taxon>
        <taxon>Eurotiomycetes</taxon>
        <taxon>Eurotiomycetidae</taxon>
        <taxon>Onygenales</taxon>
        <taxon>Ajellomycetaceae</taxon>
        <taxon>Emergomyces</taxon>
    </lineage>
</organism>